<evidence type="ECO:0000256" key="1">
    <source>
        <dbReference type="ARBA" id="ARBA00007320"/>
    </source>
</evidence>
<dbReference type="GO" id="GO:0005762">
    <property type="term" value="C:mitochondrial large ribosomal subunit"/>
    <property type="evidence" value="ECO:0007669"/>
    <property type="project" value="TreeGrafter"/>
</dbReference>
<evidence type="ECO:0000259" key="10">
    <source>
        <dbReference type="Pfam" id="PF25899"/>
    </source>
</evidence>
<evidence type="ECO:0000256" key="4">
    <source>
        <dbReference type="ARBA" id="ARBA00035299"/>
    </source>
</evidence>
<gene>
    <name evidence="11" type="ORF">QR680_009366</name>
</gene>
<keyword evidence="6" id="KW-0812">Transmembrane</keyword>
<evidence type="ECO:0000313" key="12">
    <source>
        <dbReference type="Proteomes" id="UP001175271"/>
    </source>
</evidence>
<organism evidence="11 12">
    <name type="scientific">Steinernema hermaphroditum</name>
    <dbReference type="NCBI Taxonomy" id="289476"/>
    <lineage>
        <taxon>Eukaryota</taxon>
        <taxon>Metazoa</taxon>
        <taxon>Ecdysozoa</taxon>
        <taxon>Nematoda</taxon>
        <taxon>Chromadorea</taxon>
        <taxon>Rhabditida</taxon>
        <taxon>Tylenchina</taxon>
        <taxon>Panagrolaimomorpha</taxon>
        <taxon>Strongyloidoidea</taxon>
        <taxon>Steinernematidae</taxon>
        <taxon>Steinernema</taxon>
    </lineage>
</organism>
<feature type="domain" description="Large ribosomal subunit protein uL15/eL18" evidence="7">
    <location>
        <begin position="768"/>
        <end position="847"/>
    </location>
</feature>
<feature type="transmembrane region" description="Helical" evidence="6">
    <location>
        <begin position="635"/>
        <end position="658"/>
    </location>
</feature>
<evidence type="ECO:0000256" key="3">
    <source>
        <dbReference type="ARBA" id="ARBA00023274"/>
    </source>
</evidence>
<feature type="domain" description="LolA-like" evidence="8">
    <location>
        <begin position="52"/>
        <end position="246"/>
    </location>
</feature>
<name>A0AA39IMF7_9BILA</name>
<evidence type="ECO:0000259" key="9">
    <source>
        <dbReference type="Pfam" id="PF25898"/>
    </source>
</evidence>
<dbReference type="Pfam" id="PF25898">
    <property type="entry name" value="LolA_2nd_metazoa"/>
    <property type="match status" value="1"/>
</dbReference>
<dbReference type="InterPro" id="IPR058265">
    <property type="entry name" value="DUF7959"/>
</dbReference>
<evidence type="ECO:0000256" key="2">
    <source>
        <dbReference type="ARBA" id="ARBA00022980"/>
    </source>
</evidence>
<dbReference type="PANTHER" id="PTHR12934">
    <property type="entry name" value="50S RIBOSOMAL PROTEIN L15"/>
    <property type="match status" value="1"/>
</dbReference>
<proteinExistence type="inferred from homology"/>
<dbReference type="InterPro" id="IPR005749">
    <property type="entry name" value="Ribosomal_uL15_bac-type"/>
</dbReference>
<dbReference type="GO" id="GO:0003735">
    <property type="term" value="F:structural constituent of ribosome"/>
    <property type="evidence" value="ECO:0007669"/>
    <property type="project" value="InterPro"/>
</dbReference>
<reference evidence="11" key="1">
    <citation type="submission" date="2023-06" db="EMBL/GenBank/DDBJ databases">
        <title>Genomic analysis of the entomopathogenic nematode Steinernema hermaphroditum.</title>
        <authorList>
            <person name="Schwarz E.M."/>
            <person name="Heppert J.K."/>
            <person name="Baniya A."/>
            <person name="Schwartz H.T."/>
            <person name="Tan C.-H."/>
            <person name="Antoshechkin I."/>
            <person name="Sternberg P.W."/>
            <person name="Goodrich-Blair H."/>
            <person name="Dillman A.R."/>
        </authorList>
    </citation>
    <scope>NUCLEOTIDE SEQUENCE</scope>
    <source>
        <strain evidence="11">PS9179</strain>
        <tissue evidence="11">Whole animal</tissue>
    </source>
</reference>
<dbReference type="AlphaFoldDB" id="A0AA39IMF7"/>
<dbReference type="Gene3D" id="3.100.10.10">
    <property type="match status" value="1"/>
</dbReference>
<dbReference type="SUPFAM" id="SSF52080">
    <property type="entry name" value="Ribosomal proteins L15p and L18e"/>
    <property type="match status" value="1"/>
</dbReference>
<dbReference type="Pfam" id="PF25899">
    <property type="entry name" value="DUF7959"/>
    <property type="match status" value="1"/>
</dbReference>
<dbReference type="PANTHER" id="PTHR12934:SF11">
    <property type="entry name" value="LARGE RIBOSOMAL SUBUNIT PROTEIN UL15M"/>
    <property type="match status" value="1"/>
</dbReference>
<keyword evidence="12" id="KW-1185">Reference proteome</keyword>
<feature type="domain" description="DUF7959" evidence="10">
    <location>
        <begin position="494"/>
        <end position="613"/>
    </location>
</feature>
<dbReference type="Proteomes" id="UP001175271">
    <property type="component" value="Unassembled WGS sequence"/>
</dbReference>
<sequence>MVEIVVTCFIFQMQKSLVLLFVGVALSGALKFEPRCGPAPPPANTGPDSALLPNISLPLNYLIDVLYVKNATMGNETAAVHEEVFDGRFILSKLNHTGKYLLLNRANDKIFARDGIYGNVGELPHVFELPDEAVSFFGLKAYRVGELIDAIVENSKQSRFANTSLIFPAELVAGLPAVHWVGCNNSGNTILQVEVAYVDNAVPPPSPKISNPVILSFDVTTYKVIANTTELLSRSSFQVTFIDVAESHSVQEKQKIPRGTHCENMPKSDLPANMPSKFEIKFQYVDTEFKNIDYVETIYDAEHRVGLFTLDLKKDLDLAALGHVVLNKTWDKVDVVHDFTYGFQYVLSPDRSRCYDVAAINGDFGDVKMTSDRKMDLSEAKEFLLGLSESPFYYDGEITGEAGEPLDKYVAKVVDNGQNYSVVEILFTKKGWSVGSAASDVQTLYSVTHFHKNEKNVLWKTTTVKMNEFIDRSTEGTQWTTLNIASCLKFAKNSYFYVKLASCSMAKLASVGFDRVGSTLFETLAKFANVSVLRFAEPHYEQVDSDVYVYFALSEVLGKKPADTVDRKSELPLANVTAAMNATLASKDLTFMVKSGKVQEKFTLAKNAFGFAPSGPAPKPLPPSEPFKGYSGGSMFVLGLFMFLFGAFASVGGLILYWRTSRGRISGNVYQVFEMKSIRSSSEQALKYVEKASRIKISDLRDNPGARVAGRVLKSTMNQAGHTIGELQRAAKPPLGWIWGDFFRPWHRMFPGDDHFNGDINLRREYPPISLLELQRLIDLDYLDTSKLIDLSALCSTKQFKCEPSQRQFGVQLTDEGAGIFKSKVNLEVQWASATAIAAIEKAGGRIRTAYYDLESLRAASDPKTWFQSGQPVPMRKAPPQQLVSYYRNPANRGYLAEPSAIAESEERLAELMGYERHTRTTEFEEKARDQVFLGIPPGSLVSLADRKVFYPTTPAVEEYYKQQLISDHPR</sequence>
<dbReference type="InterPro" id="IPR036227">
    <property type="entry name" value="Ribosomal_uL15/eL18_sf"/>
</dbReference>
<comment type="caution">
    <text evidence="11">The sequence shown here is derived from an EMBL/GenBank/DDBJ whole genome shotgun (WGS) entry which is preliminary data.</text>
</comment>
<dbReference type="GO" id="GO:0006412">
    <property type="term" value="P:translation"/>
    <property type="evidence" value="ECO:0007669"/>
    <property type="project" value="InterPro"/>
</dbReference>
<evidence type="ECO:0000259" key="8">
    <source>
        <dbReference type="Pfam" id="PF25897"/>
    </source>
</evidence>
<evidence type="ECO:0000313" key="11">
    <source>
        <dbReference type="EMBL" id="KAK0425758.1"/>
    </source>
</evidence>
<dbReference type="InterPro" id="IPR021131">
    <property type="entry name" value="Ribosomal_uL15/eL18"/>
</dbReference>
<dbReference type="InterPro" id="IPR058830">
    <property type="entry name" value="LolA-like_dom_1st"/>
</dbReference>
<comment type="similarity">
    <text evidence="1">Belongs to the universal ribosomal protein uL15 family.</text>
</comment>
<dbReference type="EMBL" id="JAUCMV010000001">
    <property type="protein sequence ID" value="KAK0425758.1"/>
    <property type="molecule type" value="Genomic_DNA"/>
</dbReference>
<dbReference type="Pfam" id="PF00828">
    <property type="entry name" value="Ribosomal_L27A"/>
    <property type="match status" value="1"/>
</dbReference>
<feature type="domain" description="LolA-like" evidence="9">
    <location>
        <begin position="257"/>
        <end position="488"/>
    </location>
</feature>
<keyword evidence="6" id="KW-1133">Transmembrane helix</keyword>
<evidence type="ECO:0000259" key="7">
    <source>
        <dbReference type="Pfam" id="PF00828"/>
    </source>
</evidence>
<dbReference type="Pfam" id="PF25897">
    <property type="entry name" value="LolA_1st_nematode"/>
    <property type="match status" value="1"/>
</dbReference>
<evidence type="ECO:0000256" key="5">
    <source>
        <dbReference type="ARBA" id="ARBA00035423"/>
    </source>
</evidence>
<accession>A0AA39IMF7</accession>
<protein>
    <recommendedName>
        <fullName evidence="4">Large ribosomal subunit protein uL15m</fullName>
    </recommendedName>
    <alternativeName>
        <fullName evidence="5">39S ribosomal protein L15, mitochondrial</fullName>
    </alternativeName>
</protein>
<keyword evidence="2" id="KW-0689">Ribosomal protein</keyword>
<keyword evidence="3" id="KW-0687">Ribonucleoprotein</keyword>
<keyword evidence="6" id="KW-0472">Membrane</keyword>
<evidence type="ECO:0000256" key="6">
    <source>
        <dbReference type="SAM" id="Phobius"/>
    </source>
</evidence>
<dbReference type="InterPro" id="IPR058831">
    <property type="entry name" value="LolA-like_dom_2nd"/>
</dbReference>